<dbReference type="EMBL" id="JADGIZ020000112">
    <property type="protein sequence ID" value="KAL2911420.1"/>
    <property type="molecule type" value="Genomic_DNA"/>
</dbReference>
<comment type="caution">
    <text evidence="1">The sequence shown here is derived from an EMBL/GenBank/DDBJ whole genome shotgun (WGS) entry which is preliminary data.</text>
</comment>
<dbReference type="PANTHER" id="PTHR46586">
    <property type="entry name" value="ANKYRIN REPEAT-CONTAINING PROTEIN"/>
    <property type="match status" value="1"/>
</dbReference>
<dbReference type="InterPro" id="IPR052050">
    <property type="entry name" value="SecEffector_AnkRepeat"/>
</dbReference>
<sequence length="516" mass="54757">MSATTESRWDRLPRELQDAVIEAAGPLTQWTTGRLDSETLAGRRGLGAAVWADAVASEWAGDLALLPACGVPPDAFWPLRSRPLFERIRTLGRGALAEGLRHAAARNGWADGLGTSKPDKVAALAAAAGALPLLQSVGRVDGRVAANAVRFGHVPVLQWIHGRGESSLLPACAIDVAASCGRLEAVEWLHRTGVGGCSPQALLGALLGGHLAVADFLHTHRTEGCDAGAMDVVAEAGSLAAVAWLHRNRPGSCSAAAMGRALARGHDHVARWLHTHCSGGCTAAVVGDAVLRMSLEQVQWLHRHRPEFDAADALERARSVEVVAFLADLCDAAALGRAAAAAAVDGCLPVVEWLLEHRPQSASAGLVVAAARAPTSRVLALVLARRPDLFTPDAICDAISAVEDLRCVFNLVWFSRTFPDILASHPIAYAPGSGKDDRDCEAVAGVPRLLLRRCRRAVLAVYEDLKGHYPMELHCWLAYNFELNDSIQRGGDRFWDDENSLCDSTSDSDGSCGSDG</sequence>
<dbReference type="SUPFAM" id="SSF48403">
    <property type="entry name" value="Ankyrin repeat"/>
    <property type="match status" value="1"/>
</dbReference>
<name>A0ABR4MVW6_9FUNG</name>
<evidence type="ECO:0008006" key="3">
    <source>
        <dbReference type="Google" id="ProtNLM"/>
    </source>
</evidence>
<dbReference type="InterPro" id="IPR036770">
    <property type="entry name" value="Ankyrin_rpt-contain_sf"/>
</dbReference>
<evidence type="ECO:0000313" key="1">
    <source>
        <dbReference type="EMBL" id="KAL2911420.1"/>
    </source>
</evidence>
<protein>
    <recommendedName>
        <fullName evidence="3">Ankyrin repeat protein</fullName>
    </recommendedName>
</protein>
<reference evidence="1 2" key="1">
    <citation type="submission" date="2023-09" db="EMBL/GenBank/DDBJ databases">
        <title>Pangenome analysis of Batrachochytrium dendrobatidis and related Chytrids.</title>
        <authorList>
            <person name="Yacoub M.N."/>
            <person name="Stajich J.E."/>
            <person name="James T.Y."/>
        </authorList>
    </citation>
    <scope>NUCLEOTIDE SEQUENCE [LARGE SCALE GENOMIC DNA]</scope>
    <source>
        <strain evidence="1 2">JEL0888</strain>
    </source>
</reference>
<dbReference type="Gene3D" id="1.25.40.20">
    <property type="entry name" value="Ankyrin repeat-containing domain"/>
    <property type="match status" value="1"/>
</dbReference>
<gene>
    <name evidence="1" type="ORF">HK105_209118</name>
</gene>
<accession>A0ABR4MVW6</accession>
<dbReference type="Proteomes" id="UP001527925">
    <property type="component" value="Unassembled WGS sequence"/>
</dbReference>
<evidence type="ECO:0000313" key="2">
    <source>
        <dbReference type="Proteomes" id="UP001527925"/>
    </source>
</evidence>
<keyword evidence="2" id="KW-1185">Reference proteome</keyword>
<dbReference type="PANTHER" id="PTHR46586:SF3">
    <property type="entry name" value="ANKYRIN REPEAT-CONTAINING PROTEIN"/>
    <property type="match status" value="1"/>
</dbReference>
<proteinExistence type="predicted"/>
<organism evidence="1 2">
    <name type="scientific">Polyrhizophydium stewartii</name>
    <dbReference type="NCBI Taxonomy" id="2732419"/>
    <lineage>
        <taxon>Eukaryota</taxon>
        <taxon>Fungi</taxon>
        <taxon>Fungi incertae sedis</taxon>
        <taxon>Chytridiomycota</taxon>
        <taxon>Chytridiomycota incertae sedis</taxon>
        <taxon>Chytridiomycetes</taxon>
        <taxon>Rhizophydiales</taxon>
        <taxon>Rhizophydiales incertae sedis</taxon>
        <taxon>Polyrhizophydium</taxon>
    </lineage>
</organism>